<protein>
    <submittedName>
        <fullName evidence="1">Uncharacterized protein</fullName>
    </submittedName>
</protein>
<evidence type="ECO:0000313" key="2">
    <source>
        <dbReference type="Proteomes" id="UP000015381"/>
    </source>
</evidence>
<dbReference type="HOGENOM" id="CLU_3094024_0_0_2"/>
<name>S6D059_9EURY</name>
<dbReference type="AlphaFoldDB" id="S6D059"/>
<dbReference type="Proteomes" id="UP000015381">
    <property type="component" value="Chromosome I"/>
</dbReference>
<proteinExistence type="predicted"/>
<keyword evidence="2" id="KW-1185">Reference proteome</keyword>
<organism evidence="1 2">
    <name type="scientific">Halorhabdus tiamatea SARL4B</name>
    <dbReference type="NCBI Taxonomy" id="1033806"/>
    <lineage>
        <taxon>Archaea</taxon>
        <taxon>Methanobacteriati</taxon>
        <taxon>Methanobacteriota</taxon>
        <taxon>Stenosarchaea group</taxon>
        <taxon>Halobacteria</taxon>
        <taxon>Halobacteriales</taxon>
        <taxon>Haloarculaceae</taxon>
        <taxon>Halorhabdus</taxon>
    </lineage>
</organism>
<reference evidence="1 2" key="1">
    <citation type="journal article" date="2014" name="Environ. Microbiol.">
        <title>Halorhabdus tiamatea: proteogenomics and glycosidase activity measurements identify the first cultivated euryarchaeon from a deep-sea anoxic brine lake as potential polysaccharide degrader.</title>
        <authorList>
            <person name="Werner J."/>
            <person name="Ferrer M."/>
            <person name="Michel G."/>
            <person name="Mann A.J."/>
            <person name="Huang S."/>
            <person name="Juarez S."/>
            <person name="Ciordia S."/>
            <person name="Albar J.P."/>
            <person name="Alcaide M."/>
            <person name="La Cono V."/>
            <person name="Yakimov M.M."/>
            <person name="Antunes A."/>
            <person name="Taborda M."/>
            <person name="Da Costa M.S."/>
            <person name="Amann R.I."/>
            <person name="Gloeckner F.O."/>
            <person name="Golyshina O.V."/>
            <person name="Golyshin P.N."/>
            <person name="Teeling H."/>
        </authorList>
    </citation>
    <scope>NUCLEOTIDE SEQUENCE [LARGE SCALE GENOMIC DNA]</scope>
    <source>
        <strain evidence="2">SARL4B</strain>
    </source>
</reference>
<dbReference type="EMBL" id="HF571520">
    <property type="protein sequence ID" value="CCQ33198.1"/>
    <property type="molecule type" value="Genomic_DNA"/>
</dbReference>
<dbReference type="GeneID" id="43502934"/>
<dbReference type="KEGG" id="hti:HTIA_1060"/>
<evidence type="ECO:0000313" key="1">
    <source>
        <dbReference type="EMBL" id="CCQ33198.1"/>
    </source>
</evidence>
<dbReference type="RefSeq" id="WP_020936106.1">
    <property type="nucleotide sequence ID" value="NC_021921.1"/>
</dbReference>
<accession>S6D059</accession>
<sequence>MSNEKAMALRDAIAGFRATEFTGFSVWNMVVDIDKVEADDPQTMVEDHAAC</sequence>
<gene>
    <name evidence="1" type="ORF">HTIA_1060</name>
</gene>